<feature type="domain" description="GRF-type" evidence="6">
    <location>
        <begin position="23"/>
        <end position="66"/>
    </location>
</feature>
<dbReference type="PROSITE" id="PS51999">
    <property type="entry name" value="ZF_GRF"/>
    <property type="match status" value="1"/>
</dbReference>
<keyword evidence="5" id="KW-0812">Transmembrane</keyword>
<gene>
    <name evidence="7" type="ORF">Ahy_B10g105498</name>
</gene>
<protein>
    <recommendedName>
        <fullName evidence="6">GRF-type domain-containing protein</fullName>
    </recommendedName>
</protein>
<evidence type="ECO:0000256" key="2">
    <source>
        <dbReference type="ARBA" id="ARBA00022771"/>
    </source>
</evidence>
<dbReference type="PANTHER" id="PTHR33248">
    <property type="entry name" value="ZINC ION-BINDING PROTEIN"/>
    <property type="match status" value="1"/>
</dbReference>
<evidence type="ECO:0000256" key="5">
    <source>
        <dbReference type="SAM" id="Phobius"/>
    </source>
</evidence>
<keyword evidence="8" id="KW-1185">Reference proteome</keyword>
<dbReference type="Proteomes" id="UP000289738">
    <property type="component" value="Chromosome B10"/>
</dbReference>
<reference evidence="7 8" key="1">
    <citation type="submission" date="2019-01" db="EMBL/GenBank/DDBJ databases">
        <title>Sequencing of cultivated peanut Arachis hypogaea provides insights into genome evolution and oil improvement.</title>
        <authorList>
            <person name="Chen X."/>
        </authorList>
    </citation>
    <scope>NUCLEOTIDE SEQUENCE [LARGE SCALE GENOMIC DNA]</scope>
    <source>
        <strain evidence="8">cv. Fuhuasheng</strain>
        <tissue evidence="7">Leaves</tissue>
    </source>
</reference>
<keyword evidence="5" id="KW-0472">Membrane</keyword>
<organism evidence="7 8">
    <name type="scientific">Arachis hypogaea</name>
    <name type="common">Peanut</name>
    <dbReference type="NCBI Taxonomy" id="3818"/>
    <lineage>
        <taxon>Eukaryota</taxon>
        <taxon>Viridiplantae</taxon>
        <taxon>Streptophyta</taxon>
        <taxon>Embryophyta</taxon>
        <taxon>Tracheophyta</taxon>
        <taxon>Spermatophyta</taxon>
        <taxon>Magnoliopsida</taxon>
        <taxon>eudicotyledons</taxon>
        <taxon>Gunneridae</taxon>
        <taxon>Pentapetalae</taxon>
        <taxon>rosids</taxon>
        <taxon>fabids</taxon>
        <taxon>Fabales</taxon>
        <taxon>Fabaceae</taxon>
        <taxon>Papilionoideae</taxon>
        <taxon>50 kb inversion clade</taxon>
        <taxon>dalbergioids sensu lato</taxon>
        <taxon>Dalbergieae</taxon>
        <taxon>Pterocarpus clade</taxon>
        <taxon>Arachis</taxon>
    </lineage>
</organism>
<name>A0A444X875_ARAHY</name>
<keyword evidence="2 4" id="KW-0863">Zinc-finger</keyword>
<accession>A0A444X875</accession>
<evidence type="ECO:0000256" key="3">
    <source>
        <dbReference type="ARBA" id="ARBA00022833"/>
    </source>
</evidence>
<feature type="transmembrane region" description="Helical" evidence="5">
    <location>
        <begin position="133"/>
        <end position="151"/>
    </location>
</feature>
<evidence type="ECO:0000313" key="8">
    <source>
        <dbReference type="Proteomes" id="UP000289738"/>
    </source>
</evidence>
<keyword evidence="5" id="KW-1133">Transmembrane helix</keyword>
<dbReference type="EMBL" id="SDMP01000020">
    <property type="protein sequence ID" value="RYQ85871.1"/>
    <property type="molecule type" value="Genomic_DNA"/>
</dbReference>
<proteinExistence type="predicted"/>
<evidence type="ECO:0000256" key="1">
    <source>
        <dbReference type="ARBA" id="ARBA00022723"/>
    </source>
</evidence>
<keyword evidence="1" id="KW-0479">Metal-binding</keyword>
<evidence type="ECO:0000259" key="6">
    <source>
        <dbReference type="PROSITE" id="PS51999"/>
    </source>
</evidence>
<comment type="caution">
    <text evidence="7">The sequence shown here is derived from an EMBL/GenBank/DDBJ whole genome shotgun (WGS) entry which is preliminary data.</text>
</comment>
<sequence>MSEGGSSCAVAGGCDRDGVAPKCFCGLYAILYKSRTTSNPNRMFLGCPFFKVKERCCRYFVWLDEYLKKIRAMESEALGAVDDVGGVDVEDQVVRSQKLEKKIQLVRSQELEKKNERVGEETVMYGEEEKMSMWHIALISVVVFVVAVCFLKW</sequence>
<dbReference type="InterPro" id="IPR010666">
    <property type="entry name" value="Znf_GRF"/>
</dbReference>
<evidence type="ECO:0000256" key="4">
    <source>
        <dbReference type="PROSITE-ProRule" id="PRU01343"/>
    </source>
</evidence>
<keyword evidence="3" id="KW-0862">Zinc</keyword>
<evidence type="ECO:0000313" key="7">
    <source>
        <dbReference type="EMBL" id="RYQ85871.1"/>
    </source>
</evidence>
<dbReference type="GO" id="GO:0008270">
    <property type="term" value="F:zinc ion binding"/>
    <property type="evidence" value="ECO:0007669"/>
    <property type="project" value="UniProtKB-KW"/>
</dbReference>
<dbReference type="AlphaFoldDB" id="A0A444X875"/>